<name>A0A061S6X3_9CHLO</name>
<dbReference type="PROSITE" id="PS50250">
    <property type="entry name" value="PCI"/>
    <property type="match status" value="1"/>
</dbReference>
<gene>
    <name evidence="4" type="primary">RPN6</name>
    <name evidence="4" type="ORF">TSPGSL018_14722</name>
</gene>
<dbReference type="EMBL" id="GBEZ01006817">
    <property type="protein sequence ID" value="JAC78600.1"/>
    <property type="molecule type" value="Transcribed_RNA"/>
</dbReference>
<evidence type="ECO:0000313" key="4">
    <source>
        <dbReference type="EMBL" id="JAC78600.1"/>
    </source>
</evidence>
<dbReference type="FunFam" id="1.25.40.570:FF:000007">
    <property type="entry name" value="26S proteasome non-ATPase regulatory subunit 11"/>
    <property type="match status" value="1"/>
</dbReference>
<dbReference type="GO" id="GO:0000502">
    <property type="term" value="C:proteasome complex"/>
    <property type="evidence" value="ECO:0007669"/>
    <property type="project" value="UniProtKB-KW"/>
</dbReference>
<dbReference type="Gene3D" id="1.25.40.570">
    <property type="match status" value="1"/>
</dbReference>
<organism evidence="4">
    <name type="scientific">Tetraselmis sp. GSL018</name>
    <dbReference type="NCBI Taxonomy" id="582737"/>
    <lineage>
        <taxon>Eukaryota</taxon>
        <taxon>Viridiplantae</taxon>
        <taxon>Chlorophyta</taxon>
        <taxon>core chlorophytes</taxon>
        <taxon>Chlorodendrophyceae</taxon>
        <taxon>Chlorodendrales</taxon>
        <taxon>Chlorodendraceae</taxon>
        <taxon>Tetraselmis</taxon>
    </lineage>
</organism>
<protein>
    <submittedName>
        <fullName evidence="4">26S proteasome regulatory subunit N6</fullName>
    </submittedName>
</protein>
<dbReference type="InterPro" id="IPR050871">
    <property type="entry name" value="26S_Proteasome/COP9_Components"/>
</dbReference>
<proteinExistence type="inferred from homology"/>
<dbReference type="GO" id="GO:0030163">
    <property type="term" value="P:protein catabolic process"/>
    <property type="evidence" value="ECO:0007669"/>
    <property type="project" value="UniProtKB-ARBA"/>
</dbReference>
<evidence type="ECO:0000256" key="2">
    <source>
        <dbReference type="ARBA" id="ARBA00022942"/>
    </source>
</evidence>
<comment type="similarity">
    <text evidence="1">Belongs to the proteasome subunit S9 family.</text>
</comment>
<dbReference type="SUPFAM" id="SSF48452">
    <property type="entry name" value="TPR-like"/>
    <property type="match status" value="1"/>
</dbReference>
<sequence length="423" mass="47320">MEARLSEAETQLANCKGGKPPAEVVQLLREIALDDSNLSNADNVKLKDRAIQKLAEAYAASGEAKAIASLLTELRPSFAFLPKAKTAKIVRTMIDTMAKVPGSTQLQLEVCKEQVDWARQEKRTFLRQRIEARLANLYLDIREFTSALTLISTLLTEVKRLDDKLLLVDIHLLESRVHHALRNLPKAKAALTAARTAANSIYVPPSLQAEIDLQSGTLHADEHDYKTAYSYFFEAFEQKNALDDPKAVFCLKYMLLCKIMMSDSEEVPSIISSKAGLKYTGTEVDAMKDVAKAYQDRSLSEFQVALGAHKEELVEDPIVHVHLTKLYDTLLEQNLCRLIEPFSRVEIQHIADLINLPVKDVEAKLSLMILDKKFDGTLDQGSGCLQVFDPATEDIVYPAALKTFDNMQRVVDTLFARSQKIIV</sequence>
<keyword evidence="2 4" id="KW-0647">Proteasome</keyword>
<reference evidence="4" key="1">
    <citation type="submission" date="2014-05" db="EMBL/GenBank/DDBJ databases">
        <title>The transcriptome of the halophilic microalga Tetraselmis sp. GSL018 isolated from the Great Salt Lake, Utah.</title>
        <authorList>
            <person name="Jinkerson R.E."/>
            <person name="D'Adamo S."/>
            <person name="Posewitz M.C."/>
        </authorList>
    </citation>
    <scope>NUCLEOTIDE SEQUENCE</scope>
    <source>
        <strain evidence="4">GSL018</strain>
    </source>
</reference>
<dbReference type="InterPro" id="IPR040773">
    <property type="entry name" value="Rpn6_N"/>
</dbReference>
<dbReference type="SMART" id="SM00753">
    <property type="entry name" value="PAM"/>
    <property type="match status" value="1"/>
</dbReference>
<dbReference type="InterPro" id="IPR000717">
    <property type="entry name" value="PCI_dom"/>
</dbReference>
<evidence type="ECO:0000259" key="3">
    <source>
        <dbReference type="PROSITE" id="PS50250"/>
    </source>
</evidence>
<dbReference type="Pfam" id="PF18055">
    <property type="entry name" value="RPN6_N"/>
    <property type="match status" value="1"/>
</dbReference>
<dbReference type="PANTHER" id="PTHR10678">
    <property type="entry name" value="26S PROTEASOME NON-ATPASE REGULATORY SUBUNIT 11/COP9 SIGNALOSOME COMPLEX SUBUNIT 2"/>
    <property type="match status" value="1"/>
</dbReference>
<evidence type="ECO:0000256" key="1">
    <source>
        <dbReference type="ARBA" id="ARBA00007454"/>
    </source>
</evidence>
<dbReference type="InterPro" id="IPR036390">
    <property type="entry name" value="WH_DNA-bd_sf"/>
</dbReference>
<feature type="domain" description="PCI" evidence="3">
    <location>
        <begin position="224"/>
        <end position="392"/>
    </location>
</feature>
<dbReference type="InterPro" id="IPR011990">
    <property type="entry name" value="TPR-like_helical_dom_sf"/>
</dbReference>
<dbReference type="AlphaFoldDB" id="A0A061S6X3"/>
<dbReference type="Pfam" id="PF01399">
    <property type="entry name" value="PCI"/>
    <property type="match status" value="1"/>
</dbReference>
<dbReference type="SMART" id="SM00088">
    <property type="entry name" value="PINT"/>
    <property type="match status" value="1"/>
</dbReference>
<accession>A0A061S6X3</accession>
<dbReference type="SUPFAM" id="SSF46785">
    <property type="entry name" value="Winged helix' DNA-binding domain"/>
    <property type="match status" value="1"/>
</dbReference>